<name>A0A9P6K1W9_9FUNG</name>
<feature type="compositionally biased region" description="Acidic residues" evidence="3">
    <location>
        <begin position="1639"/>
        <end position="1655"/>
    </location>
</feature>
<feature type="region of interest" description="Disordered" evidence="3">
    <location>
        <begin position="1810"/>
        <end position="1918"/>
    </location>
</feature>
<feature type="domain" description="Ras-GEF" evidence="4">
    <location>
        <begin position="1587"/>
        <end position="1889"/>
    </location>
</feature>
<dbReference type="PROSITE" id="PS50212">
    <property type="entry name" value="RASGEF_NTER"/>
    <property type="match status" value="1"/>
</dbReference>
<feature type="region of interest" description="Disordered" evidence="3">
    <location>
        <begin position="973"/>
        <end position="1000"/>
    </location>
</feature>
<feature type="compositionally biased region" description="Basic and acidic residues" evidence="3">
    <location>
        <begin position="1839"/>
        <end position="1848"/>
    </location>
</feature>
<feature type="compositionally biased region" description="Polar residues" evidence="3">
    <location>
        <begin position="1661"/>
        <end position="1674"/>
    </location>
</feature>
<feature type="compositionally biased region" description="Polar residues" evidence="3">
    <location>
        <begin position="1871"/>
        <end position="1886"/>
    </location>
</feature>
<dbReference type="InterPro" id="IPR036964">
    <property type="entry name" value="RASGEF_cat_dom_sf"/>
</dbReference>
<evidence type="ECO:0000259" key="5">
    <source>
        <dbReference type="PROSITE" id="PS50212"/>
    </source>
</evidence>
<dbReference type="GO" id="GO:0005085">
    <property type="term" value="F:guanyl-nucleotide exchange factor activity"/>
    <property type="evidence" value="ECO:0007669"/>
    <property type="project" value="UniProtKB-KW"/>
</dbReference>
<feature type="compositionally biased region" description="Basic and acidic residues" evidence="3">
    <location>
        <begin position="789"/>
        <end position="809"/>
    </location>
</feature>
<feature type="region of interest" description="Disordered" evidence="3">
    <location>
        <begin position="684"/>
        <end position="811"/>
    </location>
</feature>
<dbReference type="Pfam" id="PF00617">
    <property type="entry name" value="RasGEF"/>
    <property type="match status" value="1"/>
</dbReference>
<evidence type="ECO:0000256" key="3">
    <source>
        <dbReference type="SAM" id="MobiDB-lite"/>
    </source>
</evidence>
<feature type="compositionally biased region" description="Basic and acidic residues" evidence="3">
    <location>
        <begin position="1159"/>
        <end position="1171"/>
    </location>
</feature>
<feature type="compositionally biased region" description="Low complexity" evidence="3">
    <location>
        <begin position="413"/>
        <end position="436"/>
    </location>
</feature>
<feature type="compositionally biased region" description="Polar residues" evidence="3">
    <location>
        <begin position="333"/>
        <end position="352"/>
    </location>
</feature>
<dbReference type="PROSITE" id="PS50009">
    <property type="entry name" value="RASGEF_CAT"/>
    <property type="match status" value="1"/>
</dbReference>
<feature type="compositionally biased region" description="Polar residues" evidence="3">
    <location>
        <begin position="1364"/>
        <end position="1379"/>
    </location>
</feature>
<dbReference type="EMBL" id="JAAAXW010000142">
    <property type="protein sequence ID" value="KAF9542281.1"/>
    <property type="molecule type" value="Genomic_DNA"/>
</dbReference>
<feature type="compositionally biased region" description="Polar residues" evidence="3">
    <location>
        <begin position="231"/>
        <end position="241"/>
    </location>
</feature>
<feature type="compositionally biased region" description="Basic residues" evidence="3">
    <location>
        <begin position="844"/>
        <end position="853"/>
    </location>
</feature>
<dbReference type="Gene3D" id="1.10.840.10">
    <property type="entry name" value="Ras guanine-nucleotide exchange factors catalytic domain"/>
    <property type="match status" value="1"/>
</dbReference>
<feature type="region of interest" description="Disordered" evidence="3">
    <location>
        <begin position="1062"/>
        <end position="1200"/>
    </location>
</feature>
<dbReference type="InterPro" id="IPR023578">
    <property type="entry name" value="Ras_GEF_dom_sf"/>
</dbReference>
<feature type="region of interest" description="Disordered" evidence="3">
    <location>
        <begin position="284"/>
        <end position="352"/>
    </location>
</feature>
<feature type="compositionally biased region" description="Polar residues" evidence="3">
    <location>
        <begin position="1297"/>
        <end position="1309"/>
    </location>
</feature>
<feature type="compositionally biased region" description="Polar residues" evidence="3">
    <location>
        <begin position="1440"/>
        <end position="1452"/>
    </location>
</feature>
<feature type="domain" description="N-terminal Ras-GEF" evidence="5">
    <location>
        <begin position="550"/>
        <end position="677"/>
    </location>
</feature>
<feature type="region of interest" description="Disordered" evidence="3">
    <location>
        <begin position="823"/>
        <end position="908"/>
    </location>
</feature>
<feature type="compositionally biased region" description="Basic and acidic residues" evidence="3">
    <location>
        <begin position="1900"/>
        <end position="1910"/>
    </location>
</feature>
<dbReference type="GO" id="GO:0005886">
    <property type="term" value="C:plasma membrane"/>
    <property type="evidence" value="ECO:0007669"/>
    <property type="project" value="TreeGrafter"/>
</dbReference>
<dbReference type="SUPFAM" id="SSF48366">
    <property type="entry name" value="Ras GEF"/>
    <property type="match status" value="1"/>
</dbReference>
<dbReference type="PANTHER" id="PTHR23113:SF363">
    <property type="entry name" value="PROTEIN SON OF SEVENLESS"/>
    <property type="match status" value="1"/>
</dbReference>
<dbReference type="Pfam" id="PF00618">
    <property type="entry name" value="RasGEF_N"/>
    <property type="match status" value="1"/>
</dbReference>
<feature type="compositionally biased region" description="Polar residues" evidence="3">
    <location>
        <begin position="2171"/>
        <end position="2180"/>
    </location>
</feature>
<dbReference type="InterPro" id="IPR008937">
    <property type="entry name" value="Ras-like_GEF"/>
</dbReference>
<feature type="compositionally biased region" description="Low complexity" evidence="3">
    <location>
        <begin position="1985"/>
        <end position="1994"/>
    </location>
</feature>
<feature type="compositionally biased region" description="Low complexity" evidence="3">
    <location>
        <begin position="493"/>
        <end position="528"/>
    </location>
</feature>
<protein>
    <submittedName>
        <fullName evidence="6">Uncharacterized protein</fullName>
    </submittedName>
</protein>
<feature type="region of interest" description="Disordered" evidence="3">
    <location>
        <begin position="2163"/>
        <end position="2186"/>
    </location>
</feature>
<feature type="region of interest" description="Disordered" evidence="3">
    <location>
        <begin position="1420"/>
        <end position="1561"/>
    </location>
</feature>
<feature type="compositionally biased region" description="Polar residues" evidence="3">
    <location>
        <begin position="824"/>
        <end position="836"/>
    </location>
</feature>
<sequence length="2186" mass="238938">MAPTLAAVTSQTDPRRDPANDEPTVIRLDKEEQGENGAGAGWIQDKDTATSTTAETTATTTTESIRTLLSTGTESIVLSIEPSDVSVSVKDDGLAVVEEYVSIEGESTGSDHKDPVRDTIQPTTTSSFHITQSTAVYVDKERLVPQVEIVPSKLDLPAKDLSSRKSFSLSPLQTSPTASIVKKFIPIPATAIQAATMDSKNPYCATSIAPVPAVTSPTSTVPNSAPGFNFHLSNSGPSSERGSYLGIESPYPSPTPASSPIDYFSASWILPPIPSFSEMGLTFDKSRSSTTNSNTRHETSDSIQGRRENESTSIPHQQNHISHATHKPHRSGTDQQSAGTNASEHRQQQQQEIVTDYDPSFFDQITSDENEGYILWSTTPESGTGGAAVSASIIETSPAVTLSRNNRSGAVLSPSASQQSAQTISTPEPASSSTPSMVKRWSTGESNKAKNQGRDSFDHDRVRAQTPIATTPSQETFTAQSTAHGGASEADFSGSSQPSSPSLTKPPERISGPISMPKSSFSSSSTSSKANTKGTTALGPATSKSAANPESRVIMAATIEKLVEKLTSDIDYTFLTDFFLIYRLFISPPALLRLLMARFHWALTEDSPKRQIVRVRTFVVLRHWLLNYFEYDFMGFRLLRRTLIQNLKLLITHPIICSSVRDQRIVHELRRLFQLKRKQYSHTAAQRSLEGSTTKKEHSIRSVQHDHAEHYGSERSVFEEQPSGCESSDQDSELYSTDSQSEDDDIQDDNDDVEDEEADDDGEEENVYVEVSNYLVDEGYSQRDQVTSDNDKDGSDLETEERPNVDRRRSSVTASIIKARLPSPTFSAGSSQSNDLASESFSSSHHHHYHHHVSASADAADGTGNIHSRSRVSESSDSPHHHHHRSHTVPHFHEARPASRPRPLSYVSTSIDTTSSHVFSPPESPLPLDAYSSSRPLYTSGPSSSDKKKTWSQYMAATVGQLSKVKRVFKPKSSQSIQDLRSGGSSTATSTQPFIPRGGTVDREFTKFGSMRSTAGPSRYWNEGRIQSEHRVSQSATMLDAMTTTNSIVSYEEGYHGVREYHNGYEHGGTDRSGQWSSDEDEDLRSESTRKSIGDRANSRAMNHRVDQRHSSTAQGRNHGGSRIAAAATPTEYGCNTVDEGEQRRLSRPASPRGLDPLSDDRELIQEERSPGHGHGPIEWDQLPSSSINSRALRRTTPKRDNRASWMTFSSTSSSIFGAVLTQNHVPPSQAIRRGSEQLNVERFVERTFGSIASPAVPAGEHRPAYRNMTRHRSTDALKTMASQDSGRPVSAAIGPLSNSDLTGENTVRSAGPGVNGGRRSHTVAQHPHRQTVPIMHHHYHHHHYLQNRQGLQDYPPQRRHSSDVQTLQGWSTSTTTSNVDKRNSIDFSRGAFQNPISLLEGAAYVAALQETQRQLKLMTNQQGGPRAAPSPPPVTIPPHSQTSRGHNNNGPHSPDFSVKSSHRISGGGSVEGRSYSNPNWRHLSDPDVNPPVVNNSNGAKSPSKSNPTSTGTAQQQRGVNRISAPWYSSPSSSSHGVTQQQTRSQYENSYSQQRSPMTPRFQSIMSSASTVREYPRAPTSVVLRYRSEAIAQQMCLIEREQLSEIQWFELVNAGWKKKSPEASSNAGTKAPAPSLSEEQNDNDDDAVDGGDAEGSEMNRKSNLTASGRTSGSLNERPHQSSDSPSVVRLVDRFNLTCNWVTSEILKTTDMETRVKVIEKFIRIAHTCYSYHNFSSLTQVMLGLQAHEVSRLSRTWARVRSQETKMMEDLVEFTSPFHNWRHLRNAMKTMADEWGGAATGQDPVPVSVAVDMSSSSSTSGSKRSNKDGGGLFSKIAMGSKDKQKDHHYLKSQQQNQQQQQHYSAMQHHGTKSSTLTGHSSSPTKSFSGPVFPSLVSTLSSRDKDKDKDANKSSSLSQQPMGGCIPFLGVYLSDLLFNTELPSYVEPKVPAGIDMYPPPPLQTAEYLSSTTTSDPLNRRLSTFDASSSSYSSTSSPGVSNNHIQGDHHHLDTTTAATAAAAATIDPLATAPAVGDGFPSPSSSLPASSPTLSLTLSMSTSSTSTSSVPPTQVLPTLPSTSSSSSSEQQQQQQVPWMINVHKHRTIATIIRRILTFQKMAGRYPFLHDTEVYESLTNAIESPTEQLSDSERERLSDLCEERFSMVGPLGPLSPSESLNSGLTSPAFPR</sequence>
<accession>A0A9P6K1W9</accession>
<dbReference type="GO" id="GO:0007265">
    <property type="term" value="P:Ras protein signal transduction"/>
    <property type="evidence" value="ECO:0007669"/>
    <property type="project" value="TreeGrafter"/>
</dbReference>
<reference evidence="6" key="1">
    <citation type="journal article" date="2020" name="Fungal Divers.">
        <title>Resolving the Mortierellaceae phylogeny through synthesis of multi-gene phylogenetics and phylogenomics.</title>
        <authorList>
            <person name="Vandepol N."/>
            <person name="Liber J."/>
            <person name="Desiro A."/>
            <person name="Na H."/>
            <person name="Kennedy M."/>
            <person name="Barry K."/>
            <person name="Grigoriev I.V."/>
            <person name="Miller A.N."/>
            <person name="O'Donnell K."/>
            <person name="Stajich J.E."/>
            <person name="Bonito G."/>
        </authorList>
    </citation>
    <scope>NUCLEOTIDE SEQUENCE</scope>
    <source>
        <strain evidence="6">NRRL 2591</strain>
    </source>
</reference>
<gene>
    <name evidence="6" type="ORF">EC957_002165</name>
</gene>
<evidence type="ECO:0000256" key="1">
    <source>
        <dbReference type="ARBA" id="ARBA00022658"/>
    </source>
</evidence>
<feature type="compositionally biased region" description="Basic and acidic residues" evidence="3">
    <location>
        <begin position="1085"/>
        <end position="1110"/>
    </location>
</feature>
<feature type="compositionally biased region" description="Basic residues" evidence="3">
    <location>
        <begin position="880"/>
        <end position="890"/>
    </location>
</feature>
<dbReference type="Proteomes" id="UP000723463">
    <property type="component" value="Unassembled WGS sequence"/>
</dbReference>
<feature type="compositionally biased region" description="Basic and acidic residues" evidence="3">
    <location>
        <begin position="295"/>
        <end position="310"/>
    </location>
</feature>
<feature type="region of interest" description="Disordered" evidence="3">
    <location>
        <begin position="1"/>
        <end position="61"/>
    </location>
</feature>
<feature type="compositionally biased region" description="Polar residues" evidence="3">
    <location>
        <begin position="973"/>
        <end position="993"/>
    </location>
</feature>
<feature type="region of interest" description="Disordered" evidence="3">
    <location>
        <begin position="1619"/>
        <end position="1686"/>
    </location>
</feature>
<feature type="region of interest" description="Disordered" evidence="3">
    <location>
        <begin position="1357"/>
        <end position="1379"/>
    </location>
</feature>
<feature type="region of interest" description="Disordered" evidence="3">
    <location>
        <begin position="409"/>
        <end position="545"/>
    </location>
</feature>
<dbReference type="InterPro" id="IPR001895">
    <property type="entry name" value="RASGEF_cat_dom"/>
</dbReference>
<feature type="compositionally biased region" description="Polar residues" evidence="3">
    <location>
        <begin position="1969"/>
        <end position="1984"/>
    </location>
</feature>
<dbReference type="SMART" id="SM00147">
    <property type="entry name" value="RasGEF"/>
    <property type="match status" value="1"/>
</dbReference>
<feature type="compositionally biased region" description="Acidic residues" evidence="3">
    <location>
        <begin position="740"/>
        <end position="767"/>
    </location>
</feature>
<dbReference type="Gene3D" id="1.20.870.10">
    <property type="entry name" value="Son of sevenless (SoS) protein Chain: S domain 1"/>
    <property type="match status" value="1"/>
</dbReference>
<dbReference type="SMART" id="SM00229">
    <property type="entry name" value="RasGEFN"/>
    <property type="match status" value="1"/>
</dbReference>
<dbReference type="CDD" id="cd06224">
    <property type="entry name" value="REM"/>
    <property type="match status" value="1"/>
</dbReference>
<comment type="caution">
    <text evidence="6">The sequence shown here is derived from an EMBL/GenBank/DDBJ whole genome shotgun (WGS) entry which is preliminary data.</text>
</comment>
<feature type="compositionally biased region" description="Low complexity" evidence="3">
    <location>
        <begin position="49"/>
        <end position="61"/>
    </location>
</feature>
<feature type="compositionally biased region" description="Polar residues" evidence="3">
    <location>
        <begin position="467"/>
        <end position="483"/>
    </location>
</feature>
<proteinExistence type="predicted"/>
<dbReference type="InterPro" id="IPR000651">
    <property type="entry name" value="Ras-like_Gua-exchang_fac_N"/>
</dbReference>
<dbReference type="PANTHER" id="PTHR23113">
    <property type="entry name" value="GUANINE NUCLEOTIDE EXCHANGE FACTOR"/>
    <property type="match status" value="1"/>
</dbReference>
<feature type="region of interest" description="Disordered" evidence="3">
    <location>
        <begin position="1969"/>
        <end position="2006"/>
    </location>
</feature>
<keyword evidence="7" id="KW-1185">Reference proteome</keyword>
<feature type="compositionally biased region" description="Basic and acidic residues" evidence="3">
    <location>
        <begin position="452"/>
        <end position="463"/>
    </location>
</feature>
<feature type="compositionally biased region" description="Basic and acidic residues" evidence="3">
    <location>
        <begin position="693"/>
        <end position="718"/>
    </location>
</feature>
<organism evidence="6 7">
    <name type="scientific">Mortierella hygrophila</name>
    <dbReference type="NCBI Taxonomy" id="979708"/>
    <lineage>
        <taxon>Eukaryota</taxon>
        <taxon>Fungi</taxon>
        <taxon>Fungi incertae sedis</taxon>
        <taxon>Mucoromycota</taxon>
        <taxon>Mortierellomycotina</taxon>
        <taxon>Mortierellomycetes</taxon>
        <taxon>Mortierellales</taxon>
        <taxon>Mortierellaceae</taxon>
        <taxon>Mortierella</taxon>
    </lineage>
</organism>
<feature type="compositionally biased region" description="Low complexity" evidence="3">
    <location>
        <begin position="1487"/>
        <end position="1498"/>
    </location>
</feature>
<feature type="compositionally biased region" description="Polar residues" evidence="3">
    <location>
        <begin position="1536"/>
        <end position="1561"/>
    </location>
</feature>
<evidence type="ECO:0000256" key="2">
    <source>
        <dbReference type="PROSITE-ProRule" id="PRU00168"/>
    </source>
</evidence>
<keyword evidence="1 2" id="KW-0344">Guanine-nucleotide releasing factor</keyword>
<feature type="region of interest" description="Disordered" evidence="3">
    <location>
        <begin position="1295"/>
        <end position="1322"/>
    </location>
</feature>
<evidence type="ECO:0000313" key="7">
    <source>
        <dbReference type="Proteomes" id="UP000723463"/>
    </source>
</evidence>
<feature type="compositionally biased region" description="Low complexity" evidence="3">
    <location>
        <begin position="1810"/>
        <end position="1822"/>
    </location>
</feature>
<evidence type="ECO:0000313" key="6">
    <source>
        <dbReference type="EMBL" id="KAF9542281.1"/>
    </source>
</evidence>
<feature type="compositionally biased region" description="Polar residues" evidence="3">
    <location>
        <begin position="311"/>
        <end position="322"/>
    </location>
</feature>
<evidence type="ECO:0000259" key="4">
    <source>
        <dbReference type="PROSITE" id="PS50009"/>
    </source>
</evidence>
<feature type="region of interest" description="Disordered" evidence="3">
    <location>
        <begin position="2034"/>
        <end position="2091"/>
    </location>
</feature>
<feature type="region of interest" description="Disordered" evidence="3">
    <location>
        <begin position="231"/>
        <end position="251"/>
    </location>
</feature>
<feature type="compositionally biased region" description="Polar residues" evidence="3">
    <location>
        <begin position="1499"/>
        <end position="1519"/>
    </location>
</feature>